<evidence type="ECO:0000313" key="1">
    <source>
        <dbReference type="EMBL" id="SCM56018.1"/>
    </source>
</evidence>
<dbReference type="Proteomes" id="UP000178485">
    <property type="component" value="Chromosome i"/>
</dbReference>
<protein>
    <submittedName>
        <fullName evidence="1">Uncharacterized protein</fullName>
    </submittedName>
</protein>
<dbReference type="KEGG" id="pmuc:ING2E5A_0683"/>
<accession>A0A1G4G4U6</accession>
<keyword evidence="2" id="KW-1185">Reference proteome</keyword>
<dbReference type="EMBL" id="LT608328">
    <property type="protein sequence ID" value="SCM56018.1"/>
    <property type="molecule type" value="Genomic_DNA"/>
</dbReference>
<proteinExistence type="predicted"/>
<dbReference type="STRING" id="1642646.ING2E5A_0683"/>
<organism evidence="1 2">
    <name type="scientific">Petrimonas mucosa</name>
    <dbReference type="NCBI Taxonomy" id="1642646"/>
    <lineage>
        <taxon>Bacteria</taxon>
        <taxon>Pseudomonadati</taxon>
        <taxon>Bacteroidota</taxon>
        <taxon>Bacteroidia</taxon>
        <taxon>Bacteroidales</taxon>
        <taxon>Dysgonomonadaceae</taxon>
        <taxon>Petrimonas</taxon>
    </lineage>
</organism>
<dbReference type="AlphaFoldDB" id="A0A1G4G4U6"/>
<sequence>MTNIQFYFVTWPIFRNNRPEFNSCFCISNSTYVNNIHNLANRIVFLLHLQESNDPIASFNVIDMDHKKRQNKTSYLIY</sequence>
<gene>
    <name evidence="1" type="ORF">ING2E5A_0683</name>
</gene>
<evidence type="ECO:0000313" key="2">
    <source>
        <dbReference type="Proteomes" id="UP000178485"/>
    </source>
</evidence>
<reference evidence="1 2" key="1">
    <citation type="submission" date="2016-08" db="EMBL/GenBank/DDBJ databases">
        <authorList>
            <person name="Seilhamer J.J."/>
        </authorList>
    </citation>
    <scope>NUCLEOTIDE SEQUENCE [LARGE SCALE GENOMIC DNA]</scope>
    <source>
        <strain evidence="1">ING2-E5A</strain>
    </source>
</reference>
<name>A0A1G4G4U6_9BACT</name>